<gene>
    <name evidence="1" type="ORF">HGB48_07315</name>
</gene>
<evidence type="ECO:0000313" key="2">
    <source>
        <dbReference type="Proteomes" id="UP000579250"/>
    </source>
</evidence>
<organism evidence="1 2">
    <name type="scientific">Actinomadura latina</name>
    <dbReference type="NCBI Taxonomy" id="163603"/>
    <lineage>
        <taxon>Bacteria</taxon>
        <taxon>Bacillati</taxon>
        <taxon>Actinomycetota</taxon>
        <taxon>Actinomycetes</taxon>
        <taxon>Streptosporangiales</taxon>
        <taxon>Thermomonosporaceae</taxon>
        <taxon>Actinomadura</taxon>
    </lineage>
</organism>
<dbReference type="Proteomes" id="UP000579250">
    <property type="component" value="Unassembled WGS sequence"/>
</dbReference>
<keyword evidence="2" id="KW-1185">Reference proteome</keyword>
<comment type="caution">
    <text evidence="1">The sequence shown here is derived from an EMBL/GenBank/DDBJ whole genome shotgun (WGS) entry which is preliminary data.</text>
</comment>
<protein>
    <submittedName>
        <fullName evidence="1">Uncharacterized protein</fullName>
    </submittedName>
</protein>
<dbReference type="EMBL" id="JAAXPI010000006">
    <property type="protein sequence ID" value="NKZ03556.1"/>
    <property type="molecule type" value="Genomic_DNA"/>
</dbReference>
<reference evidence="1 2" key="1">
    <citation type="submission" date="2020-04" db="EMBL/GenBank/DDBJ databases">
        <title>MicrobeNet Type strains.</title>
        <authorList>
            <person name="Nicholson A.C."/>
        </authorList>
    </citation>
    <scope>NUCLEOTIDE SEQUENCE [LARGE SCALE GENOMIC DNA]</scope>
    <source>
        <strain evidence="1 2">ATCC BAA-277</strain>
    </source>
</reference>
<name>A0A846YZJ4_9ACTN</name>
<dbReference type="AlphaFoldDB" id="A0A846YZJ4"/>
<evidence type="ECO:0000313" key="1">
    <source>
        <dbReference type="EMBL" id="NKZ03556.1"/>
    </source>
</evidence>
<sequence>MPGQALLVKLSAPNVKWSSAILADLGKAALLWRQKHPSYEITHTYDEGNRGHTKVLNQPNGLWWETWGIPYPDGNYPDVRTLREYDPALAVLGRIAAQKDLTAARNLASMKLDDAYIIKDPDKASALTWLTRGTRGTYASLLVAPDWPDGGTVAGSVIQLATTPVKGHEDQAAMNAAEIMKSVAWWNDKGREKVEKPLTSGAPPDLIPWFNILPRMDQAPPGTAHSEHYTLELGPGLRTGLLRMAHMYVPSIGDANSSSTGTDLPSRDPATGSTYVTIGGGDMAGFLRTFAMDDKAWAQIAHDTQVYRQRILAWGMAHHRLDDAIARAGYMEGTIISAYGKERITREKLTQKQFQDAQKHLTLLRDVTGSFLGASPISTVPGATDAYSVGTGLALEKVSYKDFDKKSQEIGDAYANYSDQLMMDLARAFYLKTHGHTGDTRIDALLQRKELSPEEEKLIRRWALDHPFPGPTEGSTNTGRAIVNQLEGPVGHNADLQGPPS</sequence>
<accession>A0A846YZJ4</accession>
<proteinExistence type="predicted"/>